<name>A0A084Y2C1_9PROT</name>
<proteinExistence type="predicted"/>
<dbReference type="EMBL" id="JDSS02000019">
    <property type="protein sequence ID" value="KFB68865.1"/>
    <property type="molecule type" value="Genomic_DNA"/>
</dbReference>
<reference evidence="1 2" key="1">
    <citation type="submission" date="2014-07" db="EMBL/GenBank/DDBJ databases">
        <title>Expanding our view of genomic diversity in Candidatus Accumulibacter clades.</title>
        <authorList>
            <person name="Skennerton C.T."/>
            <person name="Barr J.J."/>
            <person name="Slater F.R."/>
            <person name="Bond P.L."/>
            <person name="Tyson G.W."/>
        </authorList>
    </citation>
    <scope>NUCLEOTIDE SEQUENCE [LARGE SCALE GENOMIC DNA]</scope>
    <source>
        <strain evidence="2">SK-01</strain>
    </source>
</reference>
<organism evidence="1 2">
    <name type="scientific">Candidatus Accumulibacter vicinus</name>
    <dbReference type="NCBI Taxonomy" id="2954382"/>
    <lineage>
        <taxon>Bacteria</taxon>
        <taxon>Pseudomonadati</taxon>
        <taxon>Pseudomonadota</taxon>
        <taxon>Betaproteobacteria</taxon>
        <taxon>Candidatus Accumulibacter</taxon>
    </lineage>
</organism>
<gene>
    <name evidence="1" type="ORF">CAPSK01_001720</name>
</gene>
<sequence length="79" mass="8102">MSSLQETAVRYGAVTPSDSTELKFKALYIGGAGSVVIRQAGSDIGAVTFAAVPAGTQLLVSGNRVMAASGATNIVWLDW</sequence>
<dbReference type="Proteomes" id="UP000019812">
    <property type="component" value="Unassembled WGS sequence"/>
</dbReference>
<evidence type="ECO:0000313" key="2">
    <source>
        <dbReference type="Proteomes" id="UP000019812"/>
    </source>
</evidence>
<accession>A0A084Y2C1</accession>
<comment type="caution">
    <text evidence="1">The sequence shown here is derived from an EMBL/GenBank/DDBJ whole genome shotgun (WGS) entry which is preliminary data.</text>
</comment>
<dbReference type="STRING" id="1457154.CAPSK01_001720"/>
<protein>
    <submittedName>
        <fullName evidence="1">Uncharacterized protein</fullName>
    </submittedName>
</protein>
<evidence type="ECO:0000313" key="1">
    <source>
        <dbReference type="EMBL" id="KFB68865.1"/>
    </source>
</evidence>
<dbReference type="RefSeq" id="WP_034924680.1">
    <property type="nucleotide sequence ID" value="NZ_JDSS02000019.1"/>
</dbReference>
<dbReference type="AlphaFoldDB" id="A0A084Y2C1"/>